<organism evidence="2 3">
    <name type="scientific">Novibacillus thermophilus</name>
    <dbReference type="NCBI Taxonomy" id="1471761"/>
    <lineage>
        <taxon>Bacteria</taxon>
        <taxon>Bacillati</taxon>
        <taxon>Bacillota</taxon>
        <taxon>Bacilli</taxon>
        <taxon>Bacillales</taxon>
        <taxon>Thermoactinomycetaceae</taxon>
        <taxon>Novibacillus</taxon>
    </lineage>
</organism>
<protein>
    <submittedName>
        <fullName evidence="2">Uncharacterized protein</fullName>
    </submittedName>
</protein>
<feature type="region of interest" description="Disordered" evidence="1">
    <location>
        <begin position="152"/>
        <end position="248"/>
    </location>
</feature>
<keyword evidence="3" id="KW-1185">Reference proteome</keyword>
<evidence type="ECO:0000256" key="1">
    <source>
        <dbReference type="SAM" id="MobiDB-lite"/>
    </source>
</evidence>
<reference evidence="2 3" key="1">
    <citation type="journal article" date="2015" name="Int. J. Syst. Evol. Microbiol.">
        <title>Novibacillus thermophilus gen. nov., sp. nov., a Gram-staining-negative and moderately thermophilic member of the family Thermoactinomycetaceae.</title>
        <authorList>
            <person name="Yang G."/>
            <person name="Chen J."/>
            <person name="Zhou S."/>
        </authorList>
    </citation>
    <scope>NUCLEOTIDE SEQUENCE [LARGE SCALE GENOMIC DNA]</scope>
    <source>
        <strain evidence="2 3">SG-1</strain>
    </source>
</reference>
<dbReference type="KEGG" id="ntr:B0W44_04740"/>
<dbReference type="EMBL" id="CP019699">
    <property type="protein sequence ID" value="AQS55183.1"/>
    <property type="molecule type" value="Genomic_DNA"/>
</dbReference>
<evidence type="ECO:0000313" key="3">
    <source>
        <dbReference type="Proteomes" id="UP000188603"/>
    </source>
</evidence>
<feature type="compositionally biased region" description="Basic and acidic residues" evidence="1">
    <location>
        <begin position="174"/>
        <end position="187"/>
    </location>
</feature>
<dbReference type="STRING" id="1471761.B0W44_04740"/>
<dbReference type="Proteomes" id="UP000188603">
    <property type="component" value="Chromosome"/>
</dbReference>
<feature type="region of interest" description="Disordered" evidence="1">
    <location>
        <begin position="17"/>
        <end position="61"/>
    </location>
</feature>
<gene>
    <name evidence="2" type="ORF">B0W44_04740</name>
</gene>
<proteinExistence type="predicted"/>
<feature type="compositionally biased region" description="Basic and acidic residues" evidence="1">
    <location>
        <begin position="33"/>
        <end position="61"/>
    </location>
</feature>
<name>A0A1U9K587_9BACL</name>
<sequence>MTLNGLHVARSEELLNKKVAHPGLLPEGDEDAKEPVREQEEAQKDEAHEKDNEASEGERSELLQFSADSFSKEVDATARTETGVERLWADVYLEGSYTHLADFFSRLKQQPRLTEVVAWRYVLPRDGVPSNIRVRLNVLYYVDDRLTDLPSLPELDIPEGSGQPIRVLPEEPQTEEKEDHESRKGEDGPFFVPYPFVPNEDGTGFVPYPWEPGEEFPALEPPPDDGLPADIDVTEEKGALPDFAPGDN</sequence>
<dbReference type="AlphaFoldDB" id="A0A1U9K587"/>
<accession>A0A1U9K587</accession>
<evidence type="ECO:0000313" key="2">
    <source>
        <dbReference type="EMBL" id="AQS55183.1"/>
    </source>
</evidence>